<keyword evidence="4" id="KW-1185">Reference proteome</keyword>
<dbReference type="EMBL" id="UYRS01018331">
    <property type="protein sequence ID" value="VDK32948.1"/>
    <property type="molecule type" value="Genomic_DNA"/>
</dbReference>
<evidence type="ECO:0000313" key="3">
    <source>
        <dbReference type="EMBL" id="VDK32948.1"/>
    </source>
</evidence>
<evidence type="ECO:0000313" key="4">
    <source>
        <dbReference type="Proteomes" id="UP000282613"/>
    </source>
</evidence>
<organism evidence="5">
    <name type="scientific">Taenia asiatica</name>
    <name type="common">Asian tapeworm</name>
    <dbReference type="NCBI Taxonomy" id="60517"/>
    <lineage>
        <taxon>Eukaryota</taxon>
        <taxon>Metazoa</taxon>
        <taxon>Spiralia</taxon>
        <taxon>Lophotrochozoa</taxon>
        <taxon>Platyhelminthes</taxon>
        <taxon>Cestoda</taxon>
        <taxon>Eucestoda</taxon>
        <taxon>Cyclophyllidea</taxon>
        <taxon>Taeniidae</taxon>
        <taxon>Taenia</taxon>
    </lineage>
</organism>
<feature type="compositionally biased region" description="Basic and acidic residues" evidence="1">
    <location>
        <begin position="270"/>
        <end position="298"/>
    </location>
</feature>
<sequence length="1174" mass="133068">MSSELTGRHVNGSNNSAVETNSEVSDLRIVRSSSLDKASDNLFKVVLMAFQRVAAFPFSEAELQDRCLLLCIDDTGRKYLTRLLKSIFLYSEDNPTISHFHDESFYQPTELRSDDEILQSRRKRKEKLMHRSIVLIERTLRRNTPGQILNALGKLHLYADVERMAESQDAAELNEIRRLARPHVLKRGITSFVCIFCRLECSSVITLQAHLISQKHHFLSLPAMWSKAIEKVRQYEIKGAISTGTLKSVNSSDTHFVHLLTAGGQTKKKAGAEKKPQEWKGDEQLTPREEFRSSHNDADDIGDTTTTKPVIAHYTTCLFCGKNVDSAEIYEGHACTNQANSFIRSMFSSLVTLRKVWEVGIFINPPTLLSTFHPQLDEFIEAEIDQYNTQGSPLVCLLCDCRRFDSPEALMVHTVGQHCAGANPQICPLCEARMTPLDVESFNVDPCVQLLVLDRHLRGTHLPHLEVTGRLFQSFDEMVITKSMLKIPPMMEAITRSYRCCFKAGESAGSGPAFPFEHWRRRHKRSFVEDRGDASAFATGHTRGLAQRPQRTNARRRCLFNPQKLYDILRNVWLRKRDRAHNTLFSLLFRPNSPNTVWCGFTASSMAQLIAHVVGHHGGNYLLQPKLRENIRQAFSYRKERRRPSLEQWSSSLIDSGRKQSSSVGTLKDAVRLLKERSSFLGERMLMAPTRRTLDTPTLIGEDPGGKLFNVNTEVDQQKSMSHKILLEKIKLTFKALDPLELCCRVNKQCPDADDGNYGDKYIRQKGGESEKSKEHSLSISTILNSQRGAQANSRMLYDTTETFSQGASFGQRLQAAPVPIPRKLILPSMQSQRRTGSFESRKWSKSITQYLKDTFQHDTEEVIFCHLCLEGPMESELMLNEHIRELHMSAYADRLHRVKKRGSFALAVDPMRTCFQCYRVVESFIALQVHIVCAHGSLYPLVCGLCHSPFTLQGLADPHCRARALEVMREATEKVDPEIRDCLIANGYLADIDICNSLPEIHMDTNVSTFFQSVHVGLKRAIAVEEMKEVRSAALAGYGAMQIPAAFLLEAMRAHERLHVQQIRQKHFRMAAFSGVPEWGVKKQKISAMLYDFSQKYGEIVNERISNECAALNKLLHAKIDRPLTDHPNSHWDVRRGSELRPVDKAPQASVLTPELLAYFKELSAKTAIEGED</sequence>
<feature type="region of interest" description="Disordered" evidence="1">
    <location>
        <begin position="265"/>
        <end position="302"/>
    </location>
</feature>
<feature type="domain" description="C2H2-type" evidence="2">
    <location>
        <begin position="915"/>
        <end position="936"/>
    </location>
</feature>
<protein>
    <submittedName>
        <fullName evidence="5">C2H2-type domain-containing protein</fullName>
    </submittedName>
</protein>
<dbReference type="Proteomes" id="UP000282613">
    <property type="component" value="Unassembled WGS sequence"/>
</dbReference>
<reference evidence="5" key="1">
    <citation type="submission" date="2016-04" db="UniProtKB">
        <authorList>
            <consortium name="WormBaseParasite"/>
        </authorList>
    </citation>
    <scope>IDENTIFICATION</scope>
</reference>
<dbReference type="OrthoDB" id="6253480at2759"/>
<evidence type="ECO:0000313" key="5">
    <source>
        <dbReference type="WBParaSite" id="TASK_0000414601-mRNA-1"/>
    </source>
</evidence>
<dbReference type="SMART" id="SM00355">
    <property type="entry name" value="ZnF_C2H2"/>
    <property type="match status" value="5"/>
</dbReference>
<gene>
    <name evidence="3" type="ORF">TASK_LOCUS4147</name>
</gene>
<dbReference type="AlphaFoldDB" id="A0A158R7P3"/>
<dbReference type="InterPro" id="IPR013087">
    <property type="entry name" value="Znf_C2H2_type"/>
</dbReference>
<dbReference type="PROSITE" id="PS00028">
    <property type="entry name" value="ZINC_FINGER_C2H2_1"/>
    <property type="match status" value="1"/>
</dbReference>
<accession>A0A158R7P3</accession>
<dbReference type="WBParaSite" id="TASK_0000414601-mRNA-1">
    <property type="protein sequence ID" value="TASK_0000414601-mRNA-1"/>
    <property type="gene ID" value="TASK_0000414601"/>
</dbReference>
<reference evidence="3 4" key="2">
    <citation type="submission" date="2018-11" db="EMBL/GenBank/DDBJ databases">
        <authorList>
            <consortium name="Pathogen Informatics"/>
        </authorList>
    </citation>
    <scope>NUCLEOTIDE SEQUENCE [LARGE SCALE GENOMIC DNA]</scope>
</reference>
<proteinExistence type="predicted"/>
<evidence type="ECO:0000259" key="2">
    <source>
        <dbReference type="PROSITE" id="PS00028"/>
    </source>
</evidence>
<name>A0A158R7P3_TAEAS</name>
<evidence type="ECO:0000256" key="1">
    <source>
        <dbReference type="SAM" id="MobiDB-lite"/>
    </source>
</evidence>